<dbReference type="InterPro" id="IPR036816">
    <property type="entry name" value="RNaseA-like_dom_sf"/>
</dbReference>
<dbReference type="InterPro" id="IPR023412">
    <property type="entry name" value="RNaseA_domain"/>
</dbReference>
<dbReference type="Proteomes" id="UP000291020">
    <property type="component" value="Unassembled WGS sequence"/>
</dbReference>
<protein>
    <recommendedName>
        <fullName evidence="2">Ribonuclease A-domain domain-containing protein</fullName>
    </recommendedName>
</protein>
<dbReference type="SUPFAM" id="SSF54076">
    <property type="entry name" value="RNase A-like"/>
    <property type="match status" value="1"/>
</dbReference>
<reference evidence="3" key="2">
    <citation type="submission" date="2025-08" db="UniProtKB">
        <authorList>
            <consortium name="Ensembl"/>
        </authorList>
    </citation>
    <scope>IDENTIFICATION</scope>
</reference>
<evidence type="ECO:0000256" key="1">
    <source>
        <dbReference type="SAM" id="MobiDB-lite"/>
    </source>
</evidence>
<feature type="region of interest" description="Disordered" evidence="1">
    <location>
        <begin position="121"/>
        <end position="143"/>
    </location>
</feature>
<dbReference type="AlphaFoldDB" id="A0A452GHL3"/>
<accession>A0A452GHL3</accession>
<dbReference type="Ensembl" id="ENSGAGT00000001243.1">
    <property type="protein sequence ID" value="ENSGAGP00000001108.1"/>
    <property type="gene ID" value="ENSGAGG00000000890.1"/>
</dbReference>
<sequence length="168" mass="19009">HLPGITRSHSYFYPGTPSQLHLRPARSTHRLMRRRTATSPTALYHLPQGKGGERMVGQTYCNYMMWCLSQKIHMCKLTHTFIHAPTSRLWAICNSGGGRYNQYNKCDSFAVYPLTTRRVHSPPPTELCLQGNTPDPQDPPAPSHLSPLGIRGRLWGEDCLRWGLGSCH</sequence>
<organism evidence="3 4">
    <name type="scientific">Gopherus agassizii</name>
    <name type="common">Agassiz's desert tortoise</name>
    <dbReference type="NCBI Taxonomy" id="38772"/>
    <lineage>
        <taxon>Eukaryota</taxon>
        <taxon>Metazoa</taxon>
        <taxon>Chordata</taxon>
        <taxon>Craniata</taxon>
        <taxon>Vertebrata</taxon>
        <taxon>Euteleostomi</taxon>
        <taxon>Archelosauria</taxon>
        <taxon>Testudinata</taxon>
        <taxon>Testudines</taxon>
        <taxon>Cryptodira</taxon>
        <taxon>Durocryptodira</taxon>
        <taxon>Testudinoidea</taxon>
        <taxon>Testudinidae</taxon>
        <taxon>Gopherus</taxon>
    </lineage>
</organism>
<feature type="domain" description="Ribonuclease A-domain" evidence="2">
    <location>
        <begin position="57"/>
        <end position="108"/>
    </location>
</feature>
<dbReference type="Gene3D" id="3.10.130.10">
    <property type="entry name" value="Ribonuclease A-like domain"/>
    <property type="match status" value="1"/>
</dbReference>
<keyword evidence="4" id="KW-1185">Reference proteome</keyword>
<evidence type="ECO:0000313" key="3">
    <source>
        <dbReference type="Ensembl" id="ENSGAGP00000001108.1"/>
    </source>
</evidence>
<reference evidence="3" key="3">
    <citation type="submission" date="2025-09" db="UniProtKB">
        <authorList>
            <consortium name="Ensembl"/>
        </authorList>
    </citation>
    <scope>IDENTIFICATION</scope>
</reference>
<evidence type="ECO:0000313" key="4">
    <source>
        <dbReference type="Proteomes" id="UP000291020"/>
    </source>
</evidence>
<name>A0A452GHL3_9SAUR</name>
<evidence type="ECO:0000259" key="2">
    <source>
        <dbReference type="Pfam" id="PF00074"/>
    </source>
</evidence>
<proteinExistence type="predicted"/>
<reference evidence="4" key="1">
    <citation type="journal article" date="2017" name="PLoS ONE">
        <title>The Agassiz's desert tortoise genome provides a resource for the conservation of a threatened species.</title>
        <authorList>
            <person name="Tollis M."/>
            <person name="DeNardo D.F."/>
            <person name="Cornelius J.A."/>
            <person name="Dolby G.A."/>
            <person name="Edwards T."/>
            <person name="Henen B.T."/>
            <person name="Karl A.E."/>
            <person name="Murphy R.W."/>
            <person name="Kusumi K."/>
        </authorList>
    </citation>
    <scope>NUCLEOTIDE SEQUENCE [LARGE SCALE GENOMIC DNA]</scope>
</reference>
<dbReference type="Pfam" id="PF00074">
    <property type="entry name" value="RnaseA"/>
    <property type="match status" value="1"/>
</dbReference>